<comment type="caution">
    <text evidence="1">The sequence shown here is derived from an EMBL/GenBank/DDBJ whole genome shotgun (WGS) entry which is preliminary data.</text>
</comment>
<accession>A0ABW9YNL4</accession>
<evidence type="ECO:0000313" key="2">
    <source>
        <dbReference type="Proteomes" id="UP000738517"/>
    </source>
</evidence>
<sequence length="95" mass="10473">MKYSDLVSQKGLFKYAYRAERAASNDRASSAHTALFLGINFAYAEAMPELMLTRLFKAIGSANKVAINKRKPDFEQSEKLTAALEKFHGVEGGAL</sequence>
<reference evidence="1 2" key="1">
    <citation type="journal article" date="2017" name="Int. J. Syst. Evol. Microbiol.">
        <title>Photobacterium alginatilyticum sp. nov., a marine bacterium isolated from bottom seawater.</title>
        <authorList>
            <person name="Wang X."/>
            <person name="Wang Y."/>
            <person name="Yang X."/>
            <person name="Sun H."/>
            <person name="Li B."/>
            <person name="Zhang X.H."/>
        </authorList>
    </citation>
    <scope>NUCLEOTIDE SEQUENCE [LARGE SCALE GENOMIC DNA]</scope>
    <source>
        <strain evidence="1 2">P03D4</strain>
    </source>
</reference>
<proteinExistence type="predicted"/>
<dbReference type="RefSeq" id="WP_160657088.1">
    <property type="nucleotide sequence ID" value="NZ_RSEJ01000031.1"/>
</dbReference>
<protein>
    <submittedName>
        <fullName evidence="1">Uncharacterized protein</fullName>
    </submittedName>
</protein>
<gene>
    <name evidence="1" type="ORF">EIZ48_23400</name>
</gene>
<organism evidence="1 2">
    <name type="scientific">Photobacterium alginatilyticum</name>
    <dbReference type="NCBI Taxonomy" id="1775171"/>
    <lineage>
        <taxon>Bacteria</taxon>
        <taxon>Pseudomonadati</taxon>
        <taxon>Pseudomonadota</taxon>
        <taxon>Gammaproteobacteria</taxon>
        <taxon>Vibrionales</taxon>
        <taxon>Vibrionaceae</taxon>
        <taxon>Photobacterium</taxon>
    </lineage>
</organism>
<dbReference type="Proteomes" id="UP000738517">
    <property type="component" value="Unassembled WGS sequence"/>
</dbReference>
<name>A0ABW9YNL4_9GAMM</name>
<evidence type="ECO:0000313" key="1">
    <source>
        <dbReference type="EMBL" id="NBI55467.1"/>
    </source>
</evidence>
<keyword evidence="2" id="KW-1185">Reference proteome</keyword>
<dbReference type="EMBL" id="RSEJ01000031">
    <property type="protein sequence ID" value="NBI55467.1"/>
    <property type="molecule type" value="Genomic_DNA"/>
</dbReference>